<dbReference type="AlphaFoldDB" id="A0A0L8FGS9"/>
<proteinExistence type="predicted"/>
<dbReference type="EMBL" id="KQ432934">
    <property type="protein sequence ID" value="KOF62606.1"/>
    <property type="molecule type" value="Genomic_DNA"/>
</dbReference>
<protein>
    <submittedName>
        <fullName evidence="1">Uncharacterized protein</fullName>
    </submittedName>
</protein>
<organism evidence="1">
    <name type="scientific">Octopus bimaculoides</name>
    <name type="common">California two-spotted octopus</name>
    <dbReference type="NCBI Taxonomy" id="37653"/>
    <lineage>
        <taxon>Eukaryota</taxon>
        <taxon>Metazoa</taxon>
        <taxon>Spiralia</taxon>
        <taxon>Lophotrochozoa</taxon>
        <taxon>Mollusca</taxon>
        <taxon>Cephalopoda</taxon>
        <taxon>Coleoidea</taxon>
        <taxon>Octopodiformes</taxon>
        <taxon>Octopoda</taxon>
        <taxon>Incirrata</taxon>
        <taxon>Octopodidae</taxon>
        <taxon>Octopus</taxon>
    </lineage>
</organism>
<accession>A0A0L8FGS9</accession>
<sequence>MKGNQLVEFDRISNYRLKGLMFIAYSTAPESLAKILNSHQPAIDIYHWYIQFTSR</sequence>
<name>A0A0L8FGS9_OCTBM</name>
<evidence type="ECO:0000313" key="1">
    <source>
        <dbReference type="EMBL" id="KOF62606.1"/>
    </source>
</evidence>
<gene>
    <name evidence="1" type="ORF">OCBIM_22022637mg</name>
</gene>
<reference evidence="1" key="1">
    <citation type="submission" date="2015-07" db="EMBL/GenBank/DDBJ databases">
        <title>MeaNS - Measles Nucleotide Surveillance Program.</title>
        <authorList>
            <person name="Tran T."/>
            <person name="Druce J."/>
        </authorList>
    </citation>
    <scope>NUCLEOTIDE SEQUENCE</scope>
    <source>
        <strain evidence="1">UCB-OBI-ISO-001</strain>
        <tissue evidence="1">Gonad</tissue>
    </source>
</reference>